<dbReference type="Proteomes" id="UP001177260">
    <property type="component" value="Unassembled WGS sequence"/>
</dbReference>
<sequence>MKPYHRLVPGLQEQIPVLICAGDADYICNWLGNKAWTEVLEWPGQAKYASATLKDLKVEQNEDMGKNIDSIHKQLHHHLTNSDEINITPNKGDNLLSDSNSVATWRRSGAAAADRESVLELGV</sequence>
<accession>A0ACC3AQN9</accession>
<name>A0ACC3AQN9_9EURO</name>
<comment type="caution">
    <text evidence="1">The sequence shown here is derived from an EMBL/GenBank/DDBJ whole genome shotgun (WGS) entry which is preliminary data.</text>
</comment>
<evidence type="ECO:0000313" key="2">
    <source>
        <dbReference type="Proteomes" id="UP001177260"/>
    </source>
</evidence>
<protein>
    <submittedName>
        <fullName evidence="1">Uncharacterized protein</fullName>
    </submittedName>
</protein>
<reference evidence="1 2" key="1">
    <citation type="journal article" date="2023" name="ACS Omega">
        <title>Identification of the Neoaspergillic Acid Biosynthesis Gene Cluster by Establishing an In Vitro CRISPR-Ribonucleoprotein Genetic System in Aspergillus melleus.</title>
        <authorList>
            <person name="Yuan B."/>
            <person name="Grau M.F."/>
            <person name="Murata R.M."/>
            <person name="Torok T."/>
            <person name="Venkateswaran K."/>
            <person name="Stajich J.E."/>
            <person name="Wang C.C.C."/>
        </authorList>
    </citation>
    <scope>NUCLEOTIDE SEQUENCE [LARGE SCALE GENOMIC DNA]</scope>
    <source>
        <strain evidence="1 2">IMV 1140</strain>
    </source>
</reference>
<dbReference type="EMBL" id="JAOPJF010000094">
    <property type="protein sequence ID" value="KAK1139932.1"/>
    <property type="molecule type" value="Genomic_DNA"/>
</dbReference>
<proteinExistence type="predicted"/>
<organism evidence="1 2">
    <name type="scientific">Aspergillus melleus</name>
    <dbReference type="NCBI Taxonomy" id="138277"/>
    <lineage>
        <taxon>Eukaryota</taxon>
        <taxon>Fungi</taxon>
        <taxon>Dikarya</taxon>
        <taxon>Ascomycota</taxon>
        <taxon>Pezizomycotina</taxon>
        <taxon>Eurotiomycetes</taxon>
        <taxon>Eurotiomycetidae</taxon>
        <taxon>Eurotiales</taxon>
        <taxon>Aspergillaceae</taxon>
        <taxon>Aspergillus</taxon>
        <taxon>Aspergillus subgen. Circumdati</taxon>
    </lineage>
</organism>
<keyword evidence="2" id="KW-1185">Reference proteome</keyword>
<gene>
    <name evidence="1" type="ORF">N8T08_011009</name>
</gene>
<evidence type="ECO:0000313" key="1">
    <source>
        <dbReference type="EMBL" id="KAK1139932.1"/>
    </source>
</evidence>